<name>A0A916UIC5_9ACTN</name>
<keyword evidence="2" id="KW-1185">Reference proteome</keyword>
<evidence type="ECO:0000313" key="2">
    <source>
        <dbReference type="Proteomes" id="UP000641514"/>
    </source>
</evidence>
<accession>A0A916UIC5</accession>
<dbReference type="Proteomes" id="UP000641514">
    <property type="component" value="Unassembled WGS sequence"/>
</dbReference>
<sequence>MAPLPTNHPEGSVRISSVAVNELIATFTAFATEVDGFRAVDVTDEVSAALPASDIAAACTELRNALSANLASMSARTNRLAEVTNLSWRLMSSADHLFGEAIVAVGEGE</sequence>
<gene>
    <name evidence="1" type="ORF">GCM10011410_29020</name>
</gene>
<reference evidence="1" key="1">
    <citation type="journal article" date="2014" name="Int. J. Syst. Evol. Microbiol.">
        <title>Complete genome sequence of Corynebacterium casei LMG S-19264T (=DSM 44701T), isolated from a smear-ripened cheese.</title>
        <authorList>
            <consortium name="US DOE Joint Genome Institute (JGI-PGF)"/>
            <person name="Walter F."/>
            <person name="Albersmeier A."/>
            <person name="Kalinowski J."/>
            <person name="Ruckert C."/>
        </authorList>
    </citation>
    <scope>NUCLEOTIDE SEQUENCE</scope>
    <source>
        <strain evidence="1">CGMCC 1.15478</strain>
    </source>
</reference>
<dbReference type="RefSeq" id="WP_188676470.1">
    <property type="nucleotide sequence ID" value="NZ_BMJH01000003.1"/>
</dbReference>
<evidence type="ECO:0000313" key="1">
    <source>
        <dbReference type="EMBL" id="GGC74013.1"/>
    </source>
</evidence>
<proteinExistence type="predicted"/>
<dbReference type="AlphaFoldDB" id="A0A916UIC5"/>
<reference evidence="1" key="2">
    <citation type="submission" date="2020-09" db="EMBL/GenBank/DDBJ databases">
        <authorList>
            <person name="Sun Q."/>
            <person name="Zhou Y."/>
        </authorList>
    </citation>
    <scope>NUCLEOTIDE SEQUENCE</scope>
    <source>
        <strain evidence="1">CGMCC 1.15478</strain>
    </source>
</reference>
<comment type="caution">
    <text evidence="1">The sequence shown here is derived from an EMBL/GenBank/DDBJ whole genome shotgun (WGS) entry which is preliminary data.</text>
</comment>
<protein>
    <submittedName>
        <fullName evidence="1">Uncharacterized protein</fullName>
    </submittedName>
</protein>
<dbReference type="EMBL" id="BMJH01000003">
    <property type="protein sequence ID" value="GGC74013.1"/>
    <property type="molecule type" value="Genomic_DNA"/>
</dbReference>
<organism evidence="1 2">
    <name type="scientific">Hoyosella rhizosphaerae</name>
    <dbReference type="NCBI Taxonomy" id="1755582"/>
    <lineage>
        <taxon>Bacteria</taxon>
        <taxon>Bacillati</taxon>
        <taxon>Actinomycetota</taxon>
        <taxon>Actinomycetes</taxon>
        <taxon>Mycobacteriales</taxon>
        <taxon>Hoyosellaceae</taxon>
        <taxon>Hoyosella</taxon>
    </lineage>
</organism>